<accession>A0ABS0B8R0</accession>
<gene>
    <name evidence="3" type="ORF">IU514_15155</name>
</gene>
<evidence type="ECO:0000313" key="4">
    <source>
        <dbReference type="Proteomes" id="UP001429984"/>
    </source>
</evidence>
<comment type="caution">
    <text evidence="3">The sequence shown here is derived from an EMBL/GenBank/DDBJ whole genome shotgun (WGS) entry which is preliminary data.</text>
</comment>
<dbReference type="Gene3D" id="1.25.40.10">
    <property type="entry name" value="Tetratricopeptide repeat domain"/>
    <property type="match status" value="2"/>
</dbReference>
<name>A0ABS0B8R0_9GAMM</name>
<dbReference type="EMBL" id="JADLZT010000008">
    <property type="protein sequence ID" value="MBF6025370.1"/>
    <property type="molecule type" value="Genomic_DNA"/>
</dbReference>
<proteinExistence type="predicted"/>
<dbReference type="SUPFAM" id="SSF48452">
    <property type="entry name" value="TPR-like"/>
    <property type="match status" value="1"/>
</dbReference>
<organism evidence="3 4">
    <name type="scientific">Lysobacter niastensis</name>
    <dbReference type="NCBI Taxonomy" id="380629"/>
    <lineage>
        <taxon>Bacteria</taxon>
        <taxon>Pseudomonadati</taxon>
        <taxon>Pseudomonadota</taxon>
        <taxon>Gammaproteobacteria</taxon>
        <taxon>Lysobacterales</taxon>
        <taxon>Lysobacteraceae</taxon>
        <taxon>Lysobacter</taxon>
    </lineage>
</organism>
<evidence type="ECO:0000256" key="2">
    <source>
        <dbReference type="SAM" id="SignalP"/>
    </source>
</evidence>
<reference evidence="3 4" key="1">
    <citation type="submission" date="2020-11" db="EMBL/GenBank/DDBJ databases">
        <title>Draft Genome Sequence and Secondary Metabolite Biosynthetic Potential of the Lysobacter niastensis Type strain DSM 18481.</title>
        <authorList>
            <person name="Turrini P."/>
            <person name="Artuso I."/>
            <person name="Tescari M."/>
            <person name="Lugli G.A."/>
            <person name="Frangipani E."/>
            <person name="Ventura M."/>
            <person name="Visca P."/>
        </authorList>
    </citation>
    <scope>NUCLEOTIDE SEQUENCE [LARGE SCALE GENOMIC DNA]</scope>
    <source>
        <strain evidence="3 4">DSM 18481</strain>
    </source>
</reference>
<protein>
    <recommendedName>
        <fullName evidence="5">Tetratricopeptide repeat protein</fullName>
    </recommendedName>
</protein>
<keyword evidence="2" id="KW-0732">Signal</keyword>
<dbReference type="InterPro" id="IPR011990">
    <property type="entry name" value="TPR-like_helical_dom_sf"/>
</dbReference>
<dbReference type="RefSeq" id="WP_194931973.1">
    <property type="nucleotide sequence ID" value="NZ_JADLZT010000008.1"/>
</dbReference>
<feature type="compositionally biased region" description="Low complexity" evidence="1">
    <location>
        <begin position="31"/>
        <end position="44"/>
    </location>
</feature>
<sequence>MKGYGALAFAIGLACAGIGPARAWADNAPATSTTSTTSTTSNNTGGDADMRSRFFRQRLASAHAMAREENYRNADQAFAEVFADPMFALLSDSEQRTALSTAGWMAVKLDKTERARDLYRLATSYADSDPDDWYRLSYLEYDLDRVEEAATAFTEVIERWPQLLPNVDESHIHRLRNSLDFDSPVRLKLLQALFDANWKTTGGGDSAAWYSLAVARAERGDMDGVRAAVRRIDDPLDLVRLRSDMRFDAAIDADASAFDPLLAAQRRVEELHQQTGLQPDNLELRMQLTYALLTVGMHEEAVALADRSLAAVAEAPVDAPAFKDIEEQVWVMNNRAMALRRLGRDDEALAEMVRASQLTEDGGVNVSQALNLGTLYCSLDRPVDALQAIDKAGDAISGFGRMVENNVRLCAARQSGRTRDARRALAYLRDHRDDGQAVYLEALLRAGELDEAAGQVMRQLASPEDRGGMLEWLQGYLLPEPLPGDVDARAAREALLARKDVQAAVAKVGRIGRYAIYGDNTSF</sequence>
<feature type="chain" id="PRO_5045717438" description="Tetratricopeptide repeat protein" evidence="2">
    <location>
        <begin position="26"/>
        <end position="523"/>
    </location>
</feature>
<keyword evidence="4" id="KW-1185">Reference proteome</keyword>
<evidence type="ECO:0000256" key="1">
    <source>
        <dbReference type="SAM" id="MobiDB-lite"/>
    </source>
</evidence>
<dbReference type="PROSITE" id="PS51257">
    <property type="entry name" value="PROKAR_LIPOPROTEIN"/>
    <property type="match status" value="1"/>
</dbReference>
<feature type="region of interest" description="Disordered" evidence="1">
    <location>
        <begin position="28"/>
        <end position="49"/>
    </location>
</feature>
<dbReference type="Proteomes" id="UP001429984">
    <property type="component" value="Unassembled WGS sequence"/>
</dbReference>
<evidence type="ECO:0000313" key="3">
    <source>
        <dbReference type="EMBL" id="MBF6025370.1"/>
    </source>
</evidence>
<evidence type="ECO:0008006" key="5">
    <source>
        <dbReference type="Google" id="ProtNLM"/>
    </source>
</evidence>
<feature type="signal peptide" evidence="2">
    <location>
        <begin position="1"/>
        <end position="25"/>
    </location>
</feature>